<feature type="domain" description="Reverse transcriptase" evidence="1">
    <location>
        <begin position="137"/>
        <end position="271"/>
    </location>
</feature>
<dbReference type="InterPro" id="IPR000477">
    <property type="entry name" value="RT_dom"/>
</dbReference>
<dbReference type="InterPro" id="IPR052343">
    <property type="entry name" value="Retrotransposon-Effector_Assoc"/>
</dbReference>
<evidence type="ECO:0000313" key="2">
    <source>
        <dbReference type="EMBL" id="RVW64196.1"/>
    </source>
</evidence>
<comment type="caution">
    <text evidence="2">The sequence shown here is derived from an EMBL/GenBank/DDBJ whole genome shotgun (WGS) entry which is preliminary data.</text>
</comment>
<gene>
    <name evidence="2" type="ORF">CK203_046361</name>
</gene>
<dbReference type="Pfam" id="PF00078">
    <property type="entry name" value="RVT_1"/>
    <property type="match status" value="1"/>
</dbReference>
<dbReference type="PANTHER" id="PTHR46890:SF50">
    <property type="entry name" value="RNA-DIRECTED DNA POLYMERASE, EUKARYOTA, REVERSE TRANSCRIPTASE ZINC-BINDING DOMAIN PROTEIN-RELATED"/>
    <property type="match status" value="1"/>
</dbReference>
<proteinExistence type="predicted"/>
<sequence>MEGLDFNRIGDEEVARLEEVFSEEEVFSALSDLNGDKAPGPDGFLLNFWQFCWDFVKEEVMGFLKEFQEHGRFVRSLNSTFLVLIPKKVVSSAQNAFVEGRQILDVALIANEYGFWGEVDWVDFLVHLYSIVFCLGQWHSDRLLQQFKGAALGGPLSPYLFVVRMEALSRLILRAVGGGFLSGCRVNGRSGDGALVSHLLFADNTLVFCEASEDQMVYLSWLLMWFEAISGFRINLDKNENFSVGIVENMEALALEAGCKVGRLPSSYLGILLGANHKFVTIWDGVEERFRRRLTL</sequence>
<organism evidence="2 3">
    <name type="scientific">Vitis vinifera</name>
    <name type="common">Grape</name>
    <dbReference type="NCBI Taxonomy" id="29760"/>
    <lineage>
        <taxon>Eukaryota</taxon>
        <taxon>Viridiplantae</taxon>
        <taxon>Streptophyta</taxon>
        <taxon>Embryophyta</taxon>
        <taxon>Tracheophyta</taxon>
        <taxon>Spermatophyta</taxon>
        <taxon>Magnoliopsida</taxon>
        <taxon>eudicotyledons</taxon>
        <taxon>Gunneridae</taxon>
        <taxon>Pentapetalae</taxon>
        <taxon>rosids</taxon>
        <taxon>Vitales</taxon>
        <taxon>Vitaceae</taxon>
        <taxon>Viteae</taxon>
        <taxon>Vitis</taxon>
    </lineage>
</organism>
<evidence type="ECO:0000259" key="1">
    <source>
        <dbReference type="Pfam" id="PF00078"/>
    </source>
</evidence>
<dbReference type="PANTHER" id="PTHR46890">
    <property type="entry name" value="NON-LTR RETROLELEMENT REVERSE TRANSCRIPTASE-LIKE PROTEIN-RELATED"/>
    <property type="match status" value="1"/>
</dbReference>
<evidence type="ECO:0000313" key="3">
    <source>
        <dbReference type="Proteomes" id="UP000288805"/>
    </source>
</evidence>
<dbReference type="AlphaFoldDB" id="A0A438FW59"/>
<dbReference type="EMBL" id="QGNW01000724">
    <property type="protein sequence ID" value="RVW64196.1"/>
    <property type="molecule type" value="Genomic_DNA"/>
</dbReference>
<dbReference type="Proteomes" id="UP000288805">
    <property type="component" value="Unassembled WGS sequence"/>
</dbReference>
<name>A0A438FW59_VITVI</name>
<protein>
    <recommendedName>
        <fullName evidence="1">Reverse transcriptase domain-containing protein</fullName>
    </recommendedName>
</protein>
<reference evidence="2 3" key="1">
    <citation type="journal article" date="2018" name="PLoS Genet.">
        <title>Population sequencing reveals clonal diversity and ancestral inbreeding in the grapevine cultivar Chardonnay.</title>
        <authorList>
            <person name="Roach M.J."/>
            <person name="Johnson D.L."/>
            <person name="Bohlmann J."/>
            <person name="van Vuuren H.J."/>
            <person name="Jones S.J."/>
            <person name="Pretorius I.S."/>
            <person name="Schmidt S.A."/>
            <person name="Borneman A.R."/>
        </authorList>
    </citation>
    <scope>NUCLEOTIDE SEQUENCE [LARGE SCALE GENOMIC DNA]</scope>
    <source>
        <strain evidence="3">cv. Chardonnay</strain>
        <tissue evidence="2">Leaf</tissue>
    </source>
</reference>
<accession>A0A438FW59</accession>